<dbReference type="NCBIfam" id="TIGR01573">
    <property type="entry name" value="cas2"/>
    <property type="match status" value="1"/>
</dbReference>
<evidence type="ECO:0000256" key="8">
    <source>
        <dbReference type="ARBA" id="ARBA00023118"/>
    </source>
</evidence>
<evidence type="ECO:0000256" key="10">
    <source>
        <dbReference type="PIRNR" id="PIRNR032582"/>
    </source>
</evidence>
<keyword evidence="5 9" id="KW-0255">Endonuclease</keyword>
<keyword evidence="7 9" id="KW-0460">Magnesium</keyword>
<keyword evidence="4 9" id="KW-0479">Metal-binding</keyword>
<dbReference type="HAMAP" id="MF_01471">
    <property type="entry name" value="Cas2"/>
    <property type="match status" value="1"/>
</dbReference>
<comment type="function">
    <text evidence="9">CRISPR (clustered regularly interspaced short palindromic repeat), is an adaptive immune system that provides protection against mobile genetic elements (viruses, transposable elements and conjugative plasmids). CRISPR clusters contain sequences complementary to antecedent mobile elements and target invading nucleic acids. CRISPR clusters are transcribed and processed into CRISPR RNA (crRNA). Functions as a ssRNA-specific endoribonuclease. Involved in the integration of spacer DNA into the CRISPR cassette.</text>
</comment>
<dbReference type="CDD" id="cd09725">
    <property type="entry name" value="Cas2_I_II_III"/>
    <property type="match status" value="1"/>
</dbReference>
<evidence type="ECO:0000256" key="1">
    <source>
        <dbReference type="ARBA" id="ARBA00001946"/>
    </source>
</evidence>
<dbReference type="Pfam" id="PF09827">
    <property type="entry name" value="CRISPR_Cas2"/>
    <property type="match status" value="1"/>
</dbReference>
<accession>A0A7C3SMD5</accession>
<dbReference type="GO" id="GO:0043571">
    <property type="term" value="P:maintenance of CRISPR repeat elements"/>
    <property type="evidence" value="ECO:0007669"/>
    <property type="project" value="UniProtKB-UniRule"/>
</dbReference>
<proteinExistence type="inferred from homology"/>
<dbReference type="InterPro" id="IPR021127">
    <property type="entry name" value="CRISPR_associated_Cas2"/>
</dbReference>
<dbReference type="EMBL" id="DTGA01000025">
    <property type="protein sequence ID" value="HGB30398.1"/>
    <property type="molecule type" value="Genomic_DNA"/>
</dbReference>
<dbReference type="EC" id="3.1.-.-" evidence="9"/>
<comment type="cofactor">
    <cofactor evidence="1 9">
        <name>Mg(2+)</name>
        <dbReference type="ChEBI" id="CHEBI:18420"/>
    </cofactor>
</comment>
<dbReference type="GO" id="GO:0004521">
    <property type="term" value="F:RNA endonuclease activity"/>
    <property type="evidence" value="ECO:0007669"/>
    <property type="project" value="UniProtKB-UniRule"/>
</dbReference>
<dbReference type="GO" id="GO:0046872">
    <property type="term" value="F:metal ion binding"/>
    <property type="evidence" value="ECO:0007669"/>
    <property type="project" value="UniProtKB-UniRule"/>
</dbReference>
<keyword evidence="6 9" id="KW-0378">Hydrolase</keyword>
<evidence type="ECO:0000256" key="3">
    <source>
        <dbReference type="ARBA" id="ARBA00022722"/>
    </source>
</evidence>
<comment type="caution">
    <text evidence="11">The sequence shown here is derived from an EMBL/GenBank/DDBJ whole genome shotgun (WGS) entry which is preliminary data.</text>
</comment>
<dbReference type="InterPro" id="IPR019199">
    <property type="entry name" value="Virulence_VapD/CRISPR_Cas2"/>
</dbReference>
<evidence type="ECO:0000256" key="6">
    <source>
        <dbReference type="ARBA" id="ARBA00022801"/>
    </source>
</evidence>
<protein>
    <recommendedName>
        <fullName evidence="9">CRISPR-associated endoribonuclease Cas2</fullName>
        <ecNumber evidence="9">3.1.-.-</ecNumber>
    </recommendedName>
</protein>
<organism evidence="11">
    <name type="scientific">Dictyoglomus turgidum</name>
    <dbReference type="NCBI Taxonomy" id="513050"/>
    <lineage>
        <taxon>Bacteria</taxon>
        <taxon>Pseudomonadati</taxon>
        <taxon>Dictyoglomota</taxon>
        <taxon>Dictyoglomia</taxon>
        <taxon>Dictyoglomales</taxon>
        <taxon>Dictyoglomaceae</taxon>
        <taxon>Dictyoglomus</taxon>
    </lineage>
</organism>
<dbReference type="PIRSF" id="PIRSF032582">
    <property type="entry name" value="Cas2"/>
    <property type="match status" value="1"/>
</dbReference>
<keyword evidence="3 9" id="KW-0540">Nuclease</keyword>
<dbReference type="GO" id="GO:0051607">
    <property type="term" value="P:defense response to virus"/>
    <property type="evidence" value="ECO:0007669"/>
    <property type="project" value="UniProtKB-UniRule"/>
</dbReference>
<name>A0A7C3SMD5_9BACT</name>
<evidence type="ECO:0000256" key="9">
    <source>
        <dbReference type="HAMAP-Rule" id="MF_01471"/>
    </source>
</evidence>
<dbReference type="PANTHER" id="PTHR34405:SF3">
    <property type="entry name" value="CRISPR-ASSOCIATED ENDORIBONUCLEASE CAS2 3"/>
    <property type="match status" value="1"/>
</dbReference>
<sequence length="90" mass="10766">MFIMVSYDIKDDVIRRRVQKIMEGFGERVQYSVFECLLTDSQYKTMKDKLQGIIDSSDSVRFYMLCDSCRKKIEYSGYNKILDDDQYFIV</sequence>
<evidence type="ECO:0000256" key="2">
    <source>
        <dbReference type="ARBA" id="ARBA00009959"/>
    </source>
</evidence>
<keyword evidence="8 9" id="KW-0051">Antiviral defense</keyword>
<evidence type="ECO:0000256" key="4">
    <source>
        <dbReference type="ARBA" id="ARBA00022723"/>
    </source>
</evidence>
<dbReference type="AlphaFoldDB" id="A0A7C3SMD5"/>
<gene>
    <name evidence="9 11" type="primary">cas2</name>
    <name evidence="11" type="ORF">ENV35_00810</name>
</gene>
<evidence type="ECO:0000313" key="11">
    <source>
        <dbReference type="EMBL" id="HGB30398.1"/>
    </source>
</evidence>
<feature type="binding site" evidence="9">
    <location>
        <position position="8"/>
    </location>
    <ligand>
        <name>Mg(2+)</name>
        <dbReference type="ChEBI" id="CHEBI:18420"/>
        <note>catalytic</note>
    </ligand>
</feature>
<dbReference type="PANTHER" id="PTHR34405">
    <property type="entry name" value="CRISPR-ASSOCIATED ENDORIBONUCLEASE CAS2"/>
    <property type="match status" value="1"/>
</dbReference>
<dbReference type="SUPFAM" id="SSF143430">
    <property type="entry name" value="TTP0101/SSO1404-like"/>
    <property type="match status" value="1"/>
</dbReference>
<evidence type="ECO:0000256" key="5">
    <source>
        <dbReference type="ARBA" id="ARBA00022759"/>
    </source>
</evidence>
<reference evidence="11" key="1">
    <citation type="journal article" date="2020" name="mSystems">
        <title>Genome- and Community-Level Interaction Insights into Carbon Utilization and Element Cycling Functions of Hydrothermarchaeota in Hydrothermal Sediment.</title>
        <authorList>
            <person name="Zhou Z."/>
            <person name="Liu Y."/>
            <person name="Xu W."/>
            <person name="Pan J."/>
            <person name="Luo Z.H."/>
            <person name="Li M."/>
        </authorList>
    </citation>
    <scope>NUCLEOTIDE SEQUENCE [LARGE SCALE GENOMIC DNA]</scope>
    <source>
        <strain evidence="11">SpSt-751</strain>
    </source>
</reference>
<dbReference type="Gene3D" id="3.30.70.240">
    <property type="match status" value="1"/>
</dbReference>
<comment type="subunit">
    <text evidence="9">Homodimer, forms a heterotetramer with a Cas1 homodimer.</text>
</comment>
<evidence type="ECO:0000256" key="7">
    <source>
        <dbReference type="ARBA" id="ARBA00022842"/>
    </source>
</evidence>
<comment type="similarity">
    <text evidence="2 9 10">Belongs to the CRISPR-associated endoribonuclease Cas2 protein family.</text>
</comment>
<dbReference type="GO" id="GO:0016787">
    <property type="term" value="F:hydrolase activity"/>
    <property type="evidence" value="ECO:0007669"/>
    <property type="project" value="UniProtKB-KW"/>
</dbReference>